<dbReference type="FunFam" id="1.10.287.10:FF:000003">
    <property type="entry name" value="40S ribosomal protein S13"/>
    <property type="match status" value="1"/>
</dbReference>
<dbReference type="InterPro" id="IPR000589">
    <property type="entry name" value="Ribosomal_uS15"/>
</dbReference>
<name>A0A7J7MZT0_9MAGN</name>
<dbReference type="Pfam" id="PF13086">
    <property type="entry name" value="AAA_11"/>
    <property type="match status" value="1"/>
</dbReference>
<sequence>MGSEEAIIKVEKEEEAIKCEVEDGCNPEVMKPSDGVRVHRTRDSYNVRTQNHARLRRLLDKLMKNHSWKETCGLAPEILEDLYHLIKKAVAIRKHLERNKKDKDSKLRLILVESRIHRLARYYKWTKKLPPPGNKAAQLKEYSKGMIPFGLLVIDEAAQLKECETLIPLQLPEIQHAVLIGDEHQLPATIISKVRVLVLILRFLELEIGYILGFYDFASYHTIKTHLLSKTVNDSARK</sequence>
<protein>
    <recommendedName>
        <fullName evidence="5">DNA2/NAM7 helicase helicase domain-containing protein</fullName>
    </recommendedName>
</protein>
<feature type="domain" description="DNA2/NAM7 helicase helicase" evidence="5">
    <location>
        <begin position="140"/>
        <end position="193"/>
    </location>
</feature>
<comment type="caution">
    <text evidence="6">The sequence shown here is derived from an EMBL/GenBank/DDBJ whole genome shotgun (WGS) entry which is preliminary data.</text>
</comment>
<dbReference type="GO" id="GO:0022627">
    <property type="term" value="C:cytosolic small ribosomal subunit"/>
    <property type="evidence" value="ECO:0007669"/>
    <property type="project" value="TreeGrafter"/>
</dbReference>
<dbReference type="InterPro" id="IPR009068">
    <property type="entry name" value="uS15_NS1_RNA-bd_sf"/>
</dbReference>
<evidence type="ECO:0000259" key="5">
    <source>
        <dbReference type="Pfam" id="PF13086"/>
    </source>
</evidence>
<dbReference type="EMBL" id="JACGCM010001165">
    <property type="protein sequence ID" value="KAF6160459.1"/>
    <property type="molecule type" value="Genomic_DNA"/>
</dbReference>
<dbReference type="InterPro" id="IPR027417">
    <property type="entry name" value="P-loop_NTPase"/>
</dbReference>
<dbReference type="Gene3D" id="1.10.287.10">
    <property type="entry name" value="S15/NS1, RNA-binding"/>
    <property type="match status" value="1"/>
</dbReference>
<dbReference type="InterPro" id="IPR041677">
    <property type="entry name" value="DNA2/NAM7_AAA_11"/>
</dbReference>
<keyword evidence="2 4" id="KW-0689">Ribosomal protein</keyword>
<dbReference type="GO" id="GO:0004386">
    <property type="term" value="F:helicase activity"/>
    <property type="evidence" value="ECO:0007669"/>
    <property type="project" value="InterPro"/>
</dbReference>
<comment type="similarity">
    <text evidence="1 4">Belongs to the universal ribosomal protein uS15 family.</text>
</comment>
<organism evidence="6 7">
    <name type="scientific">Kingdonia uniflora</name>
    <dbReference type="NCBI Taxonomy" id="39325"/>
    <lineage>
        <taxon>Eukaryota</taxon>
        <taxon>Viridiplantae</taxon>
        <taxon>Streptophyta</taxon>
        <taxon>Embryophyta</taxon>
        <taxon>Tracheophyta</taxon>
        <taxon>Spermatophyta</taxon>
        <taxon>Magnoliopsida</taxon>
        <taxon>Ranunculales</taxon>
        <taxon>Circaeasteraceae</taxon>
        <taxon>Kingdonia</taxon>
    </lineage>
</organism>
<dbReference type="Proteomes" id="UP000541444">
    <property type="component" value="Unassembled WGS sequence"/>
</dbReference>
<evidence type="ECO:0000256" key="4">
    <source>
        <dbReference type="RuleBase" id="RU003919"/>
    </source>
</evidence>
<dbReference type="CDD" id="cd00353">
    <property type="entry name" value="Ribosomal_S15p_S13e"/>
    <property type="match status" value="1"/>
</dbReference>
<dbReference type="SUPFAM" id="SSF47060">
    <property type="entry name" value="S15/NS1 RNA-binding domain"/>
    <property type="match status" value="1"/>
</dbReference>
<dbReference type="PANTHER" id="PTHR11885:SF6">
    <property type="entry name" value="SMALL RIBOSOMAL SUBUNIT PROTEIN US15"/>
    <property type="match status" value="1"/>
</dbReference>
<evidence type="ECO:0000256" key="3">
    <source>
        <dbReference type="ARBA" id="ARBA00023274"/>
    </source>
</evidence>
<dbReference type="PANTHER" id="PTHR11885">
    <property type="entry name" value="RIBOSOMAL PROTEIN S15P/S13E"/>
    <property type="match status" value="1"/>
</dbReference>
<dbReference type="GO" id="GO:0005730">
    <property type="term" value="C:nucleolus"/>
    <property type="evidence" value="ECO:0007669"/>
    <property type="project" value="TreeGrafter"/>
</dbReference>
<keyword evidence="3 4" id="KW-0687">Ribonucleoprotein</keyword>
<proteinExistence type="inferred from homology"/>
<dbReference type="AlphaFoldDB" id="A0A7J7MZT0"/>
<dbReference type="SUPFAM" id="SSF52540">
    <property type="entry name" value="P-loop containing nucleoside triphosphate hydrolases"/>
    <property type="match status" value="1"/>
</dbReference>
<evidence type="ECO:0000256" key="2">
    <source>
        <dbReference type="ARBA" id="ARBA00022980"/>
    </source>
</evidence>
<dbReference type="GO" id="GO:0003735">
    <property type="term" value="F:structural constituent of ribosome"/>
    <property type="evidence" value="ECO:0007669"/>
    <property type="project" value="InterPro"/>
</dbReference>
<dbReference type="Pfam" id="PF00312">
    <property type="entry name" value="Ribosomal_S15"/>
    <property type="match status" value="1"/>
</dbReference>
<evidence type="ECO:0000313" key="6">
    <source>
        <dbReference type="EMBL" id="KAF6160459.1"/>
    </source>
</evidence>
<reference evidence="6 7" key="1">
    <citation type="journal article" date="2020" name="IScience">
        <title>Genome Sequencing of the Endangered Kingdonia uniflora (Circaeasteraceae, Ranunculales) Reveals Potential Mechanisms of Evolutionary Specialization.</title>
        <authorList>
            <person name="Sun Y."/>
            <person name="Deng T."/>
            <person name="Zhang A."/>
            <person name="Moore M.J."/>
            <person name="Landis J.B."/>
            <person name="Lin N."/>
            <person name="Zhang H."/>
            <person name="Zhang X."/>
            <person name="Huang J."/>
            <person name="Zhang X."/>
            <person name="Sun H."/>
            <person name="Wang H."/>
        </authorList>
    </citation>
    <scope>NUCLEOTIDE SEQUENCE [LARGE SCALE GENOMIC DNA]</scope>
    <source>
        <strain evidence="6">TB1705</strain>
        <tissue evidence="6">Leaf</tissue>
    </source>
</reference>
<keyword evidence="7" id="KW-1185">Reference proteome</keyword>
<dbReference type="InterPro" id="IPR023029">
    <property type="entry name" value="Ribosomal_uS15_arc_euk"/>
</dbReference>
<accession>A0A7J7MZT0</accession>
<gene>
    <name evidence="6" type="ORF">GIB67_019228</name>
</gene>
<dbReference type="GO" id="GO:0070181">
    <property type="term" value="F:small ribosomal subunit rRNA binding"/>
    <property type="evidence" value="ECO:0007669"/>
    <property type="project" value="TreeGrafter"/>
</dbReference>
<evidence type="ECO:0000313" key="7">
    <source>
        <dbReference type="Proteomes" id="UP000541444"/>
    </source>
</evidence>
<dbReference type="SMART" id="SM01387">
    <property type="entry name" value="Ribosomal_S15"/>
    <property type="match status" value="1"/>
</dbReference>
<evidence type="ECO:0000256" key="1">
    <source>
        <dbReference type="ARBA" id="ARBA00008434"/>
    </source>
</evidence>
<dbReference type="PROSITE" id="PS00362">
    <property type="entry name" value="RIBOSOMAL_S15"/>
    <property type="match status" value="1"/>
</dbReference>
<dbReference type="OrthoDB" id="1726821at2759"/>
<dbReference type="GO" id="GO:0006412">
    <property type="term" value="P:translation"/>
    <property type="evidence" value="ECO:0007669"/>
    <property type="project" value="InterPro"/>
</dbReference>